<protein>
    <submittedName>
        <fullName evidence="1">Uncharacterized protein</fullName>
    </submittedName>
</protein>
<accession>A0A0M0K060</accession>
<reference evidence="2" key="1">
    <citation type="journal article" date="2015" name="PLoS Genet.">
        <title>Genome Sequence and Transcriptome Analyses of Chrysochromulina tobin: Metabolic Tools for Enhanced Algal Fitness in the Prominent Order Prymnesiales (Haptophyceae).</title>
        <authorList>
            <person name="Hovde B.T."/>
            <person name="Deodato C.R."/>
            <person name="Hunsperger H.M."/>
            <person name="Ryken S.A."/>
            <person name="Yost W."/>
            <person name="Jha R.K."/>
            <person name="Patterson J."/>
            <person name="Monnat R.J. Jr."/>
            <person name="Barlow S.B."/>
            <person name="Starkenburg S.R."/>
            <person name="Cattolico R.A."/>
        </authorList>
    </citation>
    <scope>NUCLEOTIDE SEQUENCE</scope>
    <source>
        <strain evidence="2">CCMP291</strain>
    </source>
</reference>
<name>A0A0M0K060_9EUKA</name>
<proteinExistence type="predicted"/>
<organism evidence="1 2">
    <name type="scientific">Chrysochromulina tobinii</name>
    <dbReference type="NCBI Taxonomy" id="1460289"/>
    <lineage>
        <taxon>Eukaryota</taxon>
        <taxon>Haptista</taxon>
        <taxon>Haptophyta</taxon>
        <taxon>Prymnesiophyceae</taxon>
        <taxon>Prymnesiales</taxon>
        <taxon>Chrysochromulinaceae</taxon>
        <taxon>Chrysochromulina</taxon>
    </lineage>
</organism>
<dbReference type="AlphaFoldDB" id="A0A0M0K060"/>
<sequence>MTCVHNASWVYQRRQNVRTAKIDPDGQDLRGASRAPEFDSSPDMGGFTISFFLPFVADDLYNELLSEFPLGSSPNVTFTILRSGYSGPVISPGCVRKVTFPAPYFGETISELTVAEKGTAGSKSTIVWRQLTSSTRLNLLGRDGIPPEYIVTLEGSTGGTLVRIRYNFHKTDMKGPLFFLSYCMPSLLQFQLSLNIVDVWHAEMVRRQHLPQEKPTFIDLPGDKSEEKSIRLKALQQPTHPCARCLGGGA</sequence>
<dbReference type="EMBL" id="JWZX01001827">
    <property type="protein sequence ID" value="KOO32195.1"/>
    <property type="molecule type" value="Genomic_DNA"/>
</dbReference>
<evidence type="ECO:0000313" key="2">
    <source>
        <dbReference type="Proteomes" id="UP000037460"/>
    </source>
</evidence>
<comment type="caution">
    <text evidence="1">The sequence shown here is derived from an EMBL/GenBank/DDBJ whole genome shotgun (WGS) entry which is preliminary data.</text>
</comment>
<evidence type="ECO:0000313" key="1">
    <source>
        <dbReference type="EMBL" id="KOO32195.1"/>
    </source>
</evidence>
<keyword evidence="2" id="KW-1185">Reference proteome</keyword>
<dbReference type="Proteomes" id="UP000037460">
    <property type="component" value="Unassembled WGS sequence"/>
</dbReference>
<gene>
    <name evidence="1" type="ORF">Ctob_003234</name>
</gene>